<name>A0A1Q9D3Z7_SYMMI</name>
<accession>A0A1Q9D3Z7</accession>
<keyword evidence="3" id="KW-0223">Dioxygenase</keyword>
<sequence length="1976" mass="219537">MCGPLQFRQAAKSGTRDKRTWEALSRTAVYSLRHFKVSHVAGILDSCAQVSWRDDYLLCGLTEALRCGAELRRGTVRPVLAELRWRLRRHHWMWSLLFDFLRSSLCSICRRLQMKAEKKLGNMRHLELAHFARSLVQLNDKGGLPVETGDLLTVGKDTLLLERVADNFSCIAAYVEQPVYPPCLRLAPTLQPNFVVSWWIRLRSKWAEHESRINVGDIDCSRMFEDGDCLKRPRFMELHCGGCGNFTVHEELRGRFLFEDAVSPILLKDLLALAPEVVVPGDGYGGRARPFKPDEVWAGVQLLDAADWAVRQAQEGRREALAFARSFVEVHRLQMRATAVCVTVVAVDSKTHRQRRSGDANSVVRTMSSLAALDYVQGSLLGNLFGLRQATLHFAQLVCRHKDPKGAAAGDSHPMHSDDGCKYQEPADDVSESCIASEVISSLPAKAKSEFGYDLQQVAIAASSSNLHGVEHLEDTGAYGYQRYSLQQETDSICAGDLKLYVERILRRENLAPESSFHISLVLHGRVLRDDAIISGPELLELHLPRVRACNMPFLIWLDAREVSYMTGEQYDWALADWLDAEEYRYVVSWQARTNRKWQSLQIFLVPSFLSAQEAQHIIALAKPMLKDGVVIESGQLVRAKYRTSQTAWLEDEDPVLRNISNRIEDFTGLSLQSAEQFQVAHYTAENQGSYEPHFDWGTEVEVNGAFGTPEDSGSRHRALRTPQKLQFMAGVVRWLLPWLQAAALRLSDWTKPAGLALPLVAIGPDRGFSGKYANLPSFLQSDGRHILVRSGDYEELPKIAAAVAEAALPWSELFVSARILPGDLGYDGTFLAVKRLLQGLGAPRIDLVLVSSGDNAEGQAWQTTPLCAQSEFGWELCVKSSLAALEHLQLSGQVGHIGAHDWSVQSLQTVAPVLRAPLAALELTFDTFANSHLAALKLGLIKGIQIMMIGFAEQPGRLISPMFIGAGTQSEAYAGRASLMSAFATLSWLLAKDVVAVMPGDLLDPVSISTIQSLDESLIHGYLRDYFDAVFWPGQRRPILYEAILELGTTCSAKLKVSSPEECMVAMEELEGPSALAPAKMDGTSTSGCSLYFGGGCHSIDCAEAHFGETGQPRAVPVCQIDGARPPAQGRTLFLSMCMGAEYFDKFCAPFLASFRMVYGGLLHGWHTMRVWTVGVGAQQLQHARDLFSPAGVEFEESSSEELHRRFVEEYGRSADADYLSEDIGSPGLDGRTGCFGCQGSECTCDPGAHDEKVVFNNIYFLQWVIRQFEASQNEGYQYMVFIDSDMLFLRDLGRFLPREPETTDWDYAFTIYDKDHEVPWGGNEEVAKTRNGFVRINSGVQLFRYTKGVRLFLSNLLEITRIFMRYGETKQLAEETWFLEEFRALNQAAIAWFVGSANLLYNDCLVCWPRTISFDSVSATGEQFSLSAQGLPARFINQAESVTDGILNREVHMVHLKGLWWRVLILNATAHSTATRCFAWNTGAYDLWKSLYLAWRPELVVTTSVHQGQQCPDVLFDSHEMSKGQGPRLATFLIYLNEVQGGGATTFVQQGLTVQPEEGAALFWYNLLPSGEGDELVRHGACPVTEGEKFIVTRWNFGCICAHESSVAREVLEIAALLFPLSLRPCNLPDVAQKSVLEPKDVATSSSKLRGRVIDHAVPAATARMAQFEDEESFLTAAESVGQQVASHFGKKLLNSSAPLDEEGTAGTGLYFDFVHLVCRFSQEESQAQEAPEEFEVGDFDLEPTSAPPLRHCSFIFVRKDRFSGYIPANAKDLFNQELTLEKAKVRASFFELVPCSIVAVKSQWDARMADLIGVLFSYPLSTERPPAALLSNVKVSPSRYFKAQCLDFQSGTLQAPVGDRFDVHQAKEADAHAAHGDNCFEEVLFLHGPESGDFQGGDFFYAPSFRSPPELRVHVQPAPGMDEKLGCYGMLLTVARALNRDCRVDALAEDIGKQAWKLDAHGRPFDPRQSGVD</sequence>
<organism evidence="7 8">
    <name type="scientific">Symbiodinium microadriaticum</name>
    <name type="common">Dinoflagellate</name>
    <name type="synonym">Zooxanthella microadriatica</name>
    <dbReference type="NCBI Taxonomy" id="2951"/>
    <lineage>
        <taxon>Eukaryota</taxon>
        <taxon>Sar</taxon>
        <taxon>Alveolata</taxon>
        <taxon>Dinophyceae</taxon>
        <taxon>Suessiales</taxon>
        <taxon>Symbiodiniaceae</taxon>
        <taxon>Symbiodinium</taxon>
    </lineage>
</organism>
<evidence type="ECO:0000256" key="4">
    <source>
        <dbReference type="ARBA" id="ARBA00023002"/>
    </source>
</evidence>
<evidence type="ECO:0000313" key="7">
    <source>
        <dbReference type="EMBL" id="OLP89875.1"/>
    </source>
</evidence>
<dbReference type="GO" id="GO:0004656">
    <property type="term" value="F:procollagen-proline 4-dioxygenase activity"/>
    <property type="evidence" value="ECO:0007669"/>
    <property type="project" value="TreeGrafter"/>
</dbReference>
<evidence type="ECO:0000256" key="2">
    <source>
        <dbReference type="ARBA" id="ARBA00022723"/>
    </source>
</evidence>
<proteinExistence type="predicted"/>
<comment type="caution">
    <text evidence="7">The sequence shown here is derived from an EMBL/GenBank/DDBJ whole genome shotgun (WGS) entry which is preliminary data.</text>
</comment>
<dbReference type="PANTHER" id="PTHR10869:SF246">
    <property type="entry name" value="TRANSMEMBRANE PROLYL 4-HYDROXYLASE"/>
    <property type="match status" value="1"/>
</dbReference>
<dbReference type="GO" id="GO:0005506">
    <property type="term" value="F:iron ion binding"/>
    <property type="evidence" value="ECO:0007669"/>
    <property type="project" value="InterPro"/>
</dbReference>
<dbReference type="Gene3D" id="2.60.120.620">
    <property type="entry name" value="q2cbj1_9rhob like domain"/>
    <property type="match status" value="2"/>
</dbReference>
<protein>
    <submittedName>
        <fullName evidence="7">Prolyl 4-hydroxylase subunit alpha-1</fullName>
    </submittedName>
</protein>
<dbReference type="Gene3D" id="3.20.20.100">
    <property type="entry name" value="NADP-dependent oxidoreductase domain"/>
    <property type="match status" value="1"/>
</dbReference>
<dbReference type="EMBL" id="LSRX01000739">
    <property type="protein sequence ID" value="OLP89875.1"/>
    <property type="molecule type" value="Genomic_DNA"/>
</dbReference>
<gene>
    <name evidence="7" type="primary">P4HA1</name>
    <name evidence="7" type="ORF">AK812_SmicGene28635</name>
</gene>
<comment type="cofactor">
    <cofactor evidence="1">
        <name>L-ascorbate</name>
        <dbReference type="ChEBI" id="CHEBI:38290"/>
    </cofactor>
</comment>
<dbReference type="PANTHER" id="PTHR10869">
    <property type="entry name" value="PROLYL 4-HYDROXYLASE ALPHA SUBUNIT"/>
    <property type="match status" value="1"/>
</dbReference>
<keyword evidence="2" id="KW-0479">Metal-binding</keyword>
<dbReference type="SMART" id="SM00702">
    <property type="entry name" value="P4Hc"/>
    <property type="match status" value="2"/>
</dbReference>
<keyword evidence="8" id="KW-1185">Reference proteome</keyword>
<evidence type="ECO:0000256" key="3">
    <source>
        <dbReference type="ARBA" id="ARBA00022964"/>
    </source>
</evidence>
<feature type="domain" description="Prolyl 4-hydroxylase alpha subunit" evidence="6">
    <location>
        <begin position="601"/>
        <end position="734"/>
    </location>
</feature>
<evidence type="ECO:0000256" key="5">
    <source>
        <dbReference type="ARBA" id="ARBA00023004"/>
    </source>
</evidence>
<evidence type="ECO:0000313" key="8">
    <source>
        <dbReference type="Proteomes" id="UP000186817"/>
    </source>
</evidence>
<dbReference type="SUPFAM" id="SSF51430">
    <property type="entry name" value="NAD(P)-linked oxidoreductase"/>
    <property type="match status" value="1"/>
</dbReference>
<feature type="domain" description="Prolyl 4-hydroxylase alpha subunit" evidence="6">
    <location>
        <begin position="1411"/>
        <end position="1599"/>
    </location>
</feature>
<dbReference type="InterPro" id="IPR036812">
    <property type="entry name" value="NAD(P)_OxRdtase_dom_sf"/>
</dbReference>
<keyword evidence="4" id="KW-0560">Oxidoreductase</keyword>
<dbReference type="Pfam" id="PF13640">
    <property type="entry name" value="2OG-FeII_Oxy_3"/>
    <property type="match status" value="1"/>
</dbReference>
<dbReference type="InterPro" id="IPR045054">
    <property type="entry name" value="P4HA-like"/>
</dbReference>
<reference evidence="7 8" key="1">
    <citation type="submission" date="2016-02" db="EMBL/GenBank/DDBJ databases">
        <title>Genome analysis of coral dinoflagellate symbionts highlights evolutionary adaptations to a symbiotic lifestyle.</title>
        <authorList>
            <person name="Aranda M."/>
            <person name="Li Y."/>
            <person name="Liew Y.J."/>
            <person name="Baumgarten S."/>
            <person name="Simakov O."/>
            <person name="Wilson M."/>
            <person name="Piel J."/>
            <person name="Ashoor H."/>
            <person name="Bougouffa S."/>
            <person name="Bajic V.B."/>
            <person name="Ryu T."/>
            <person name="Ravasi T."/>
            <person name="Bayer T."/>
            <person name="Micklem G."/>
            <person name="Kim H."/>
            <person name="Bhak J."/>
            <person name="Lajeunesse T.C."/>
            <person name="Voolstra C.R."/>
        </authorList>
    </citation>
    <scope>NUCLEOTIDE SEQUENCE [LARGE SCALE GENOMIC DNA]</scope>
    <source>
        <strain evidence="7 8">CCMP2467</strain>
    </source>
</reference>
<dbReference type="OrthoDB" id="435715at2759"/>
<dbReference type="GO" id="GO:0031418">
    <property type="term" value="F:L-ascorbic acid binding"/>
    <property type="evidence" value="ECO:0007669"/>
    <property type="project" value="InterPro"/>
</dbReference>
<keyword evidence="5" id="KW-0408">Iron</keyword>
<dbReference type="InterPro" id="IPR006620">
    <property type="entry name" value="Pro_4_hyd_alph"/>
</dbReference>
<dbReference type="InterPro" id="IPR044862">
    <property type="entry name" value="Pro_4_hyd_alph_FE2OG_OXY"/>
</dbReference>
<evidence type="ECO:0000259" key="6">
    <source>
        <dbReference type="SMART" id="SM00702"/>
    </source>
</evidence>
<evidence type="ECO:0000256" key="1">
    <source>
        <dbReference type="ARBA" id="ARBA00001961"/>
    </source>
</evidence>
<dbReference type="Proteomes" id="UP000186817">
    <property type="component" value="Unassembled WGS sequence"/>
</dbReference>
<dbReference type="GO" id="GO:0005783">
    <property type="term" value="C:endoplasmic reticulum"/>
    <property type="evidence" value="ECO:0007669"/>
    <property type="project" value="TreeGrafter"/>
</dbReference>